<evidence type="ECO:0000313" key="2">
    <source>
        <dbReference type="Proteomes" id="UP001430455"/>
    </source>
</evidence>
<dbReference type="Proteomes" id="UP001430455">
    <property type="component" value="Unassembled WGS sequence"/>
</dbReference>
<evidence type="ECO:0008006" key="3">
    <source>
        <dbReference type="Google" id="ProtNLM"/>
    </source>
</evidence>
<gene>
    <name evidence="1" type="ORF">EGH23_14375</name>
</gene>
<dbReference type="AlphaFoldDB" id="A0AAW4PDQ8"/>
<proteinExistence type="predicted"/>
<accession>A0AAW4PDQ8</accession>
<protein>
    <recommendedName>
        <fullName evidence="3">Small CPxCG-related zinc finger protein</fullName>
    </recommendedName>
</protein>
<comment type="caution">
    <text evidence="1">The sequence shown here is derived from an EMBL/GenBank/DDBJ whole genome shotgun (WGS) entry which is preliminary data.</text>
</comment>
<dbReference type="EMBL" id="RKLT01000004">
    <property type="protein sequence ID" value="MBX0296064.1"/>
    <property type="molecule type" value="Genomic_DNA"/>
</dbReference>
<sequence>MMPPFIRRCPDCGHVGWTRSFRVETDERGRRLVECPSCQHRFEPVDNPLLN</sequence>
<reference evidence="1 2" key="1">
    <citation type="submission" date="2021-06" db="EMBL/GenBank/DDBJ databases">
        <title>Halomicroarcula sp. a new haloarchaeum isolated from saline soil.</title>
        <authorList>
            <person name="Duran-Viseras A."/>
            <person name="Sanchez-Porro C."/>
            <person name="Ventosa A."/>
        </authorList>
    </citation>
    <scope>NUCLEOTIDE SEQUENCE [LARGE SCALE GENOMIC DNA]</scope>
    <source>
        <strain evidence="1 2">F27</strain>
    </source>
</reference>
<organism evidence="1 2">
    <name type="scientific">Haloarcula nitratireducens</name>
    <dbReference type="NCBI Taxonomy" id="2487749"/>
    <lineage>
        <taxon>Archaea</taxon>
        <taxon>Methanobacteriati</taxon>
        <taxon>Methanobacteriota</taxon>
        <taxon>Stenosarchaea group</taxon>
        <taxon>Halobacteria</taxon>
        <taxon>Halobacteriales</taxon>
        <taxon>Haloarculaceae</taxon>
        <taxon>Haloarcula</taxon>
    </lineage>
</organism>
<dbReference type="RefSeq" id="WP_220580668.1">
    <property type="nucleotide sequence ID" value="NZ_RKLT01000004.1"/>
</dbReference>
<evidence type="ECO:0000313" key="1">
    <source>
        <dbReference type="EMBL" id="MBX0296064.1"/>
    </source>
</evidence>
<keyword evidence="2" id="KW-1185">Reference proteome</keyword>
<dbReference type="Gene3D" id="2.20.28.160">
    <property type="match status" value="1"/>
</dbReference>
<name>A0AAW4PDQ8_9EURY</name>